<keyword evidence="2" id="KW-1185">Reference proteome</keyword>
<dbReference type="AlphaFoldDB" id="A0A4Q7YQX0"/>
<dbReference type="EMBL" id="SHKW01000001">
    <property type="protein sequence ID" value="RZU39311.1"/>
    <property type="molecule type" value="Genomic_DNA"/>
</dbReference>
<protein>
    <submittedName>
        <fullName evidence="1">Uncharacterized protein</fullName>
    </submittedName>
</protein>
<name>A0A4Q7YQX0_9BACT</name>
<sequence length="172" mass="18907">MATKRKPPKKAEPIDVSARLAEALAEKPKAEGQTHQDAPVVGDIVTVGTGKSELRITKVYDNGQAVDLELPGTNLERFRVRVEDLNFVERQPRKPKEPEKPKIDVEEVREHIAAVHHSIIDHINGEIAILKKYLKSKGVSAAAANALDEFSKATESGWKEATATINETLAED</sequence>
<evidence type="ECO:0000313" key="2">
    <source>
        <dbReference type="Proteomes" id="UP000292958"/>
    </source>
</evidence>
<reference evidence="1 2" key="1">
    <citation type="submission" date="2019-02" db="EMBL/GenBank/DDBJ databases">
        <title>Genomic Encyclopedia of Archaeal and Bacterial Type Strains, Phase II (KMG-II): from individual species to whole genera.</title>
        <authorList>
            <person name="Goeker M."/>
        </authorList>
    </citation>
    <scope>NUCLEOTIDE SEQUENCE [LARGE SCALE GENOMIC DNA]</scope>
    <source>
        <strain evidence="1 2">DSM 18101</strain>
    </source>
</reference>
<dbReference type="OrthoDB" id="121356at2"/>
<accession>A0A4Q7YQX0</accession>
<proteinExistence type="predicted"/>
<dbReference type="Proteomes" id="UP000292958">
    <property type="component" value="Unassembled WGS sequence"/>
</dbReference>
<comment type="caution">
    <text evidence="1">The sequence shown here is derived from an EMBL/GenBank/DDBJ whole genome shotgun (WGS) entry which is preliminary data.</text>
</comment>
<organism evidence="1 2">
    <name type="scientific">Edaphobacter modestus</name>
    <dbReference type="NCBI Taxonomy" id="388466"/>
    <lineage>
        <taxon>Bacteria</taxon>
        <taxon>Pseudomonadati</taxon>
        <taxon>Acidobacteriota</taxon>
        <taxon>Terriglobia</taxon>
        <taxon>Terriglobales</taxon>
        <taxon>Acidobacteriaceae</taxon>
        <taxon>Edaphobacter</taxon>
    </lineage>
</organism>
<evidence type="ECO:0000313" key="1">
    <source>
        <dbReference type="EMBL" id="RZU39311.1"/>
    </source>
</evidence>
<gene>
    <name evidence="1" type="ORF">BDD14_0680</name>
</gene>
<dbReference type="RefSeq" id="WP_130417538.1">
    <property type="nucleotide sequence ID" value="NZ_SHKW01000001.1"/>
</dbReference>